<evidence type="ECO:0000313" key="1">
    <source>
        <dbReference type="EMBL" id="MUG26326.1"/>
    </source>
</evidence>
<reference evidence="1 2" key="1">
    <citation type="submission" date="2019-11" db="EMBL/GenBank/DDBJ databases">
        <title>Draft genome sequences of five Paenibacillus species of dairy origin.</title>
        <authorList>
            <person name="Olajide A.M."/>
            <person name="Chen S."/>
            <person name="Lapointe G."/>
        </authorList>
    </citation>
    <scope>NUCLEOTIDE SEQUENCE [LARGE SCALE GENOMIC DNA]</scope>
    <source>
        <strain evidence="1 2">3CT49</strain>
    </source>
</reference>
<comment type="caution">
    <text evidence="1">The sequence shown here is derived from an EMBL/GenBank/DDBJ whole genome shotgun (WGS) entry which is preliminary data.</text>
</comment>
<name>A0A6N8F1I9_PAEMA</name>
<accession>A0A6N8F1I9</accession>
<protein>
    <submittedName>
        <fullName evidence="1">Uncharacterized protein</fullName>
    </submittedName>
</protein>
<sequence length="72" mass="8446">MGEADLFEIISSGALDRFVRRRFVRRRFVRKRFRRRIFRKSEADLTGGMGQVTGKNERTLISLHPLPPEQEG</sequence>
<organism evidence="1 2">
    <name type="scientific">Paenibacillus macerans</name>
    <name type="common">Bacillus macerans</name>
    <dbReference type="NCBI Taxonomy" id="44252"/>
    <lineage>
        <taxon>Bacteria</taxon>
        <taxon>Bacillati</taxon>
        <taxon>Bacillota</taxon>
        <taxon>Bacilli</taxon>
        <taxon>Bacillales</taxon>
        <taxon>Paenibacillaceae</taxon>
        <taxon>Paenibacillus</taxon>
    </lineage>
</organism>
<gene>
    <name evidence="1" type="ORF">GNQ08_28620</name>
</gene>
<evidence type="ECO:0000313" key="2">
    <source>
        <dbReference type="Proteomes" id="UP000442469"/>
    </source>
</evidence>
<dbReference type="EMBL" id="WNZZ01000040">
    <property type="protein sequence ID" value="MUG26326.1"/>
    <property type="molecule type" value="Genomic_DNA"/>
</dbReference>
<dbReference type="AlphaFoldDB" id="A0A6N8F1I9"/>
<proteinExistence type="predicted"/>
<dbReference type="Proteomes" id="UP000442469">
    <property type="component" value="Unassembled WGS sequence"/>
</dbReference>
<dbReference type="GeneID" id="77007772"/>
<dbReference type="RefSeq" id="WP_036623761.1">
    <property type="nucleotide sequence ID" value="NZ_BGML01000008.1"/>
</dbReference>